<protein>
    <recommendedName>
        <fullName evidence="21">Bifunctional coenzyme A synthase</fullName>
        <ecNumber evidence="20">2.7.1.24</ecNumber>
        <ecNumber evidence="4">2.7.7.3</ecNumber>
    </recommendedName>
</protein>
<reference evidence="24" key="1">
    <citation type="submission" date="2015-09" db="EMBL/GenBank/DDBJ databases">
        <title>Scylla olivacea transcriptome.</title>
        <authorList>
            <person name="Ikhwanuddin M."/>
        </authorList>
    </citation>
    <scope>NUCLEOTIDE SEQUENCE</scope>
</reference>
<evidence type="ECO:0000313" key="24">
    <source>
        <dbReference type="EMBL" id="JAI56893.1"/>
    </source>
</evidence>
<comment type="function">
    <text evidence="16">Bifunctional enzyme that catalyzes the fourth and fifth sequential steps of CoA biosynthetic pathway. The fourth reaction is catalyzed by the phosphopantetheine adenylyltransferase, coded by the coaD domain; the fifth reaction is catalyzed by the dephospho-CoA kinase, coded by the coaE domain. May act as a point of CoA biosynthesis regulation.</text>
</comment>
<dbReference type="InterPro" id="IPR004821">
    <property type="entry name" value="Cyt_trans-like"/>
</dbReference>
<keyword evidence="6" id="KW-0597">Phosphoprotein</keyword>
<name>A0A0P4VVP3_SCYOL</name>
<dbReference type="SUPFAM" id="SSF52374">
    <property type="entry name" value="Nucleotidylyl transferase"/>
    <property type="match status" value="1"/>
</dbReference>
<keyword evidence="13" id="KW-0511">Multifunctional enzyme</keyword>
<evidence type="ECO:0000256" key="10">
    <source>
        <dbReference type="ARBA" id="ARBA00022777"/>
    </source>
</evidence>
<dbReference type="GO" id="GO:0005524">
    <property type="term" value="F:ATP binding"/>
    <property type="evidence" value="ECO:0007669"/>
    <property type="project" value="UniProtKB-KW"/>
</dbReference>
<evidence type="ECO:0000256" key="16">
    <source>
        <dbReference type="ARBA" id="ARBA00059677"/>
    </source>
</evidence>
<comment type="catalytic activity">
    <reaction evidence="15">
        <text>3'-dephospho-CoA + ATP = ADP + CoA + H(+)</text>
        <dbReference type="Rhea" id="RHEA:18245"/>
        <dbReference type="ChEBI" id="CHEBI:15378"/>
        <dbReference type="ChEBI" id="CHEBI:30616"/>
        <dbReference type="ChEBI" id="CHEBI:57287"/>
        <dbReference type="ChEBI" id="CHEBI:57328"/>
        <dbReference type="ChEBI" id="CHEBI:456216"/>
        <dbReference type="EC" id="2.7.1.24"/>
    </reaction>
    <physiologicalReaction direction="left-to-right" evidence="15">
        <dbReference type="Rhea" id="RHEA:18246"/>
    </physiologicalReaction>
</comment>
<evidence type="ECO:0000256" key="22">
    <source>
        <dbReference type="SAM" id="MobiDB-lite"/>
    </source>
</evidence>
<dbReference type="PROSITE" id="PS51219">
    <property type="entry name" value="DPCK"/>
    <property type="match status" value="1"/>
</dbReference>
<evidence type="ECO:0000256" key="9">
    <source>
        <dbReference type="ARBA" id="ARBA00022741"/>
    </source>
</evidence>
<evidence type="ECO:0000256" key="20">
    <source>
        <dbReference type="ARBA" id="ARBA00066359"/>
    </source>
</evidence>
<organism evidence="24">
    <name type="scientific">Scylla olivacea</name>
    <name type="common">Orange mud crab</name>
    <name type="synonym">Cancer olivacea</name>
    <dbReference type="NCBI Taxonomy" id="85551"/>
    <lineage>
        <taxon>Eukaryota</taxon>
        <taxon>Metazoa</taxon>
        <taxon>Ecdysozoa</taxon>
        <taxon>Arthropoda</taxon>
        <taxon>Crustacea</taxon>
        <taxon>Multicrustacea</taxon>
        <taxon>Malacostraca</taxon>
        <taxon>Eumalacostraca</taxon>
        <taxon>Eucarida</taxon>
        <taxon>Decapoda</taxon>
        <taxon>Pleocyemata</taxon>
        <taxon>Brachyura</taxon>
        <taxon>Eubrachyura</taxon>
        <taxon>Portunoidea</taxon>
        <taxon>Portunidae</taxon>
        <taxon>Portuninae</taxon>
        <taxon>Scylla</taxon>
    </lineage>
</organism>
<feature type="domain" description="Cytidyltransferase-like" evidence="23">
    <location>
        <begin position="157"/>
        <end position="278"/>
    </location>
</feature>
<sequence>MCPVTGLLVLTQPAGSIVARLPRVLRAASQHVTKTLYIHLDPQAKTHLPESIRPLTLYNHIISSIYGRSGSLCHGLDVRVLLAGFKDSIPKPPRTRLPVDVLILEGTGQERERHYSSCLAAGGQVVMLPEAQEKREGGDNMILPVSLSTDKVYPNVVLGGTFDRPHVGHLVMLSAALLRCNGRLVCGMADGPLLRKKTLTELIRPLKERMAGLAQLVEELDPSVELHAVPIEEPLGPTAWDPNMDMIVVSEETKGGVAAINRVREEKGLPLLEGHVVTLVEDEERQSSEEETKASSSSGRMRLLGTILQEPTPNPAIPAQPCVIGLTGGSASGKSSVARRLARLGAAVVDCDKLGHEAYLPETACHKALVDAFGSEIVGEDGHINRRALAARVFNSEAARQQLNSIVWPEIERLVEQRVAQLRAKETSVVVLDAAVLLEAGWDRLCHQVWVCVLQREEAVRRITERDGKTPEEAERRLDSQMAQRQMVGRANVVFCTQWAGEYTQKQVERAWAALTAHLAQSKAAATTTTNQTAAAPPKARV</sequence>
<dbReference type="CDD" id="cd02022">
    <property type="entry name" value="DPCK"/>
    <property type="match status" value="1"/>
</dbReference>
<comment type="pathway">
    <text evidence="18">Cofactor biosynthesis; coenzyme A biosynthesis; CoA from (R)-pantothenate: step 5/5.</text>
</comment>
<dbReference type="SUPFAM" id="SSF52540">
    <property type="entry name" value="P-loop containing nucleoside triphosphate hydrolases"/>
    <property type="match status" value="1"/>
</dbReference>
<comment type="subcellular location">
    <subcellularLocation>
        <location evidence="2">Cytoplasm</location>
    </subcellularLocation>
    <subcellularLocation>
        <location evidence="1">Mitochondrion matrix</location>
    </subcellularLocation>
</comment>
<dbReference type="EMBL" id="GDRN01110551">
    <property type="protein sequence ID" value="JAI56894.1"/>
    <property type="molecule type" value="Transcribed_RNA"/>
</dbReference>
<accession>A0A0P4VVP3</accession>
<evidence type="ECO:0000256" key="5">
    <source>
        <dbReference type="ARBA" id="ARBA00022490"/>
    </source>
</evidence>
<evidence type="ECO:0000256" key="6">
    <source>
        <dbReference type="ARBA" id="ARBA00022553"/>
    </source>
</evidence>
<evidence type="ECO:0000256" key="1">
    <source>
        <dbReference type="ARBA" id="ARBA00004305"/>
    </source>
</evidence>
<evidence type="ECO:0000256" key="3">
    <source>
        <dbReference type="ARBA" id="ARBA00011245"/>
    </source>
</evidence>
<dbReference type="FunFam" id="3.40.50.620:FF:000089">
    <property type="entry name" value="Bifunctional coenzyme A synthase"/>
    <property type="match status" value="1"/>
</dbReference>
<evidence type="ECO:0000256" key="12">
    <source>
        <dbReference type="ARBA" id="ARBA00023128"/>
    </source>
</evidence>
<feature type="region of interest" description="Disordered" evidence="22">
    <location>
        <begin position="523"/>
        <end position="542"/>
    </location>
</feature>
<dbReference type="InterPro" id="IPR014729">
    <property type="entry name" value="Rossmann-like_a/b/a_fold"/>
</dbReference>
<dbReference type="GO" id="GO:0004595">
    <property type="term" value="F:pantetheine-phosphate adenylyltransferase activity"/>
    <property type="evidence" value="ECO:0007669"/>
    <property type="project" value="UniProtKB-EC"/>
</dbReference>
<comment type="similarity">
    <text evidence="19">In the central section; belongs to the eukaryotic CoaD family.</text>
</comment>
<keyword evidence="5" id="KW-0963">Cytoplasm</keyword>
<keyword evidence="8" id="KW-0548">Nucleotidyltransferase</keyword>
<evidence type="ECO:0000256" key="14">
    <source>
        <dbReference type="ARBA" id="ARBA00051310"/>
    </source>
</evidence>
<evidence type="ECO:0000256" key="15">
    <source>
        <dbReference type="ARBA" id="ARBA00051912"/>
    </source>
</evidence>
<dbReference type="GO" id="GO:0004140">
    <property type="term" value="F:dephospho-CoA kinase activity"/>
    <property type="evidence" value="ECO:0007669"/>
    <property type="project" value="UniProtKB-EC"/>
</dbReference>
<dbReference type="FunFam" id="3.40.50.300:FF:000899">
    <property type="entry name" value="Bifunctional coenzyme A synthase"/>
    <property type="match status" value="1"/>
</dbReference>
<dbReference type="InterPro" id="IPR001977">
    <property type="entry name" value="Depp_CoAkinase"/>
</dbReference>
<dbReference type="EC" id="2.7.1.24" evidence="20"/>
<evidence type="ECO:0000256" key="4">
    <source>
        <dbReference type="ARBA" id="ARBA00012392"/>
    </source>
</evidence>
<keyword evidence="10" id="KW-0418">Kinase</keyword>
<evidence type="ECO:0000256" key="7">
    <source>
        <dbReference type="ARBA" id="ARBA00022679"/>
    </source>
</evidence>
<dbReference type="NCBIfam" id="TIGR00152">
    <property type="entry name" value="dephospho-CoA kinase"/>
    <property type="match status" value="1"/>
</dbReference>
<evidence type="ECO:0000256" key="19">
    <source>
        <dbReference type="ARBA" id="ARBA00061673"/>
    </source>
</evidence>
<proteinExistence type="inferred from homology"/>
<keyword evidence="12" id="KW-0496">Mitochondrion</keyword>
<dbReference type="PANTHER" id="PTHR10695:SF46">
    <property type="entry name" value="BIFUNCTIONAL COENZYME A SYNTHASE-RELATED"/>
    <property type="match status" value="1"/>
</dbReference>
<evidence type="ECO:0000256" key="11">
    <source>
        <dbReference type="ARBA" id="ARBA00022840"/>
    </source>
</evidence>
<evidence type="ECO:0000256" key="8">
    <source>
        <dbReference type="ARBA" id="ARBA00022695"/>
    </source>
</evidence>
<dbReference type="GO" id="GO:0015937">
    <property type="term" value="P:coenzyme A biosynthetic process"/>
    <property type="evidence" value="ECO:0007669"/>
    <property type="project" value="InterPro"/>
</dbReference>
<comment type="pathway">
    <text evidence="17">Cofactor biosynthesis; coenzyme A biosynthesis; CoA from (R)-pantothenate: step 4/5.</text>
</comment>
<dbReference type="PANTHER" id="PTHR10695">
    <property type="entry name" value="DEPHOSPHO-COA KINASE-RELATED"/>
    <property type="match status" value="1"/>
</dbReference>
<dbReference type="Pfam" id="PF01467">
    <property type="entry name" value="CTP_transf_like"/>
    <property type="match status" value="1"/>
</dbReference>
<evidence type="ECO:0000256" key="21">
    <source>
        <dbReference type="ARBA" id="ARBA00067394"/>
    </source>
</evidence>
<comment type="catalytic activity">
    <reaction evidence="14">
        <text>(R)-4'-phosphopantetheine + ATP + H(+) = 3'-dephospho-CoA + diphosphate</text>
        <dbReference type="Rhea" id="RHEA:19801"/>
        <dbReference type="ChEBI" id="CHEBI:15378"/>
        <dbReference type="ChEBI" id="CHEBI:30616"/>
        <dbReference type="ChEBI" id="CHEBI:33019"/>
        <dbReference type="ChEBI" id="CHEBI:57328"/>
        <dbReference type="ChEBI" id="CHEBI:61723"/>
        <dbReference type="EC" id="2.7.7.3"/>
    </reaction>
    <physiologicalReaction direction="left-to-right" evidence="14">
        <dbReference type="Rhea" id="RHEA:19802"/>
    </physiologicalReaction>
</comment>
<dbReference type="InterPro" id="IPR027417">
    <property type="entry name" value="P-loop_NTPase"/>
</dbReference>
<dbReference type="GO" id="GO:0005759">
    <property type="term" value="C:mitochondrial matrix"/>
    <property type="evidence" value="ECO:0007669"/>
    <property type="project" value="UniProtKB-SubCell"/>
</dbReference>
<evidence type="ECO:0000256" key="2">
    <source>
        <dbReference type="ARBA" id="ARBA00004496"/>
    </source>
</evidence>
<keyword evidence="9" id="KW-0547">Nucleotide-binding</keyword>
<evidence type="ECO:0000256" key="18">
    <source>
        <dbReference type="ARBA" id="ARBA00060696"/>
    </source>
</evidence>
<dbReference type="Gene3D" id="3.40.50.620">
    <property type="entry name" value="HUPs"/>
    <property type="match status" value="1"/>
</dbReference>
<comment type="subunit">
    <text evidence="3">Monomer.</text>
</comment>
<dbReference type="EMBL" id="GDRN01110552">
    <property type="protein sequence ID" value="JAI56893.1"/>
    <property type="molecule type" value="Transcribed_RNA"/>
</dbReference>
<dbReference type="HAMAP" id="MF_00376">
    <property type="entry name" value="Dephospho_CoA_kinase"/>
    <property type="match status" value="1"/>
</dbReference>
<evidence type="ECO:0000259" key="23">
    <source>
        <dbReference type="Pfam" id="PF01467"/>
    </source>
</evidence>
<dbReference type="AlphaFoldDB" id="A0A0P4VVP3"/>
<keyword evidence="7" id="KW-0808">Transferase</keyword>
<evidence type="ECO:0000256" key="17">
    <source>
        <dbReference type="ARBA" id="ARBA00060565"/>
    </source>
</evidence>
<evidence type="ECO:0000256" key="13">
    <source>
        <dbReference type="ARBA" id="ARBA00023268"/>
    </source>
</evidence>
<keyword evidence="11" id="KW-0067">ATP-binding</keyword>
<dbReference type="Pfam" id="PF01121">
    <property type="entry name" value="CoaE"/>
    <property type="match status" value="1"/>
</dbReference>
<dbReference type="Gene3D" id="3.40.50.300">
    <property type="entry name" value="P-loop containing nucleotide triphosphate hydrolases"/>
    <property type="match status" value="1"/>
</dbReference>
<dbReference type="EC" id="2.7.7.3" evidence="4"/>